<keyword evidence="3" id="KW-0472">Membrane</keyword>
<dbReference type="AlphaFoldDB" id="W7Z5M4"/>
<dbReference type="EMBL" id="BAVZ01000013">
    <property type="protein sequence ID" value="GAF09599.1"/>
    <property type="molecule type" value="Genomic_DNA"/>
</dbReference>
<feature type="coiled-coil region" evidence="1">
    <location>
        <begin position="302"/>
        <end position="336"/>
    </location>
</feature>
<dbReference type="OrthoDB" id="2510095at2"/>
<feature type="compositionally biased region" description="Low complexity" evidence="2">
    <location>
        <begin position="171"/>
        <end position="197"/>
    </location>
</feature>
<feature type="compositionally biased region" description="Low complexity" evidence="2">
    <location>
        <begin position="796"/>
        <end position="824"/>
    </location>
</feature>
<feature type="region of interest" description="Disordered" evidence="2">
    <location>
        <begin position="165"/>
        <end position="198"/>
    </location>
</feature>
<comment type="caution">
    <text evidence="6">The sequence shown here is derived from an EMBL/GenBank/DDBJ whole genome shotgun (WGS) entry which is preliminary data.</text>
</comment>
<dbReference type="Gene3D" id="3.10.310.50">
    <property type="match status" value="1"/>
</dbReference>
<keyword evidence="3" id="KW-0812">Transmembrane</keyword>
<name>W7Z5M4_9BACL</name>
<feature type="chain" id="PRO_5004904995" description="TPM domain-containing protein" evidence="4">
    <location>
        <begin position="22"/>
        <end position="824"/>
    </location>
</feature>
<feature type="coiled-coil region" evidence="1">
    <location>
        <begin position="574"/>
        <end position="639"/>
    </location>
</feature>
<feature type="coiled-coil region" evidence="1">
    <location>
        <begin position="675"/>
        <end position="716"/>
    </location>
</feature>
<gene>
    <name evidence="6" type="ORF">JCM16418_3746</name>
</gene>
<evidence type="ECO:0000313" key="6">
    <source>
        <dbReference type="EMBL" id="GAF09599.1"/>
    </source>
</evidence>
<feature type="domain" description="TPM" evidence="5">
    <location>
        <begin position="31"/>
        <end position="156"/>
    </location>
</feature>
<evidence type="ECO:0000313" key="7">
    <source>
        <dbReference type="Proteomes" id="UP000019364"/>
    </source>
</evidence>
<feature type="transmembrane region" description="Helical" evidence="3">
    <location>
        <begin position="208"/>
        <end position="227"/>
    </location>
</feature>
<reference evidence="6 7" key="1">
    <citation type="journal article" date="2014" name="Genome Announc.">
        <title>Draft Genome Sequence of Paenibacillus pini JCM 16418T, Isolated from the Rhizosphere of Pine Tree.</title>
        <authorList>
            <person name="Yuki M."/>
            <person name="Oshima K."/>
            <person name="Suda W."/>
            <person name="Oshida Y."/>
            <person name="Kitamura K."/>
            <person name="Iida Y."/>
            <person name="Hattori M."/>
            <person name="Ohkuma M."/>
        </authorList>
    </citation>
    <scope>NUCLEOTIDE SEQUENCE [LARGE SCALE GENOMIC DNA]</scope>
    <source>
        <strain evidence="6 7">JCM 16418</strain>
    </source>
</reference>
<proteinExistence type="predicted"/>
<evidence type="ECO:0000256" key="4">
    <source>
        <dbReference type="SAM" id="SignalP"/>
    </source>
</evidence>
<dbReference type="Proteomes" id="UP000019364">
    <property type="component" value="Unassembled WGS sequence"/>
</dbReference>
<dbReference type="RefSeq" id="WP_036651262.1">
    <property type="nucleotide sequence ID" value="NZ_BAVZ01000013.1"/>
</dbReference>
<dbReference type="Pfam" id="PF04536">
    <property type="entry name" value="TPM_phosphatase"/>
    <property type="match status" value="1"/>
</dbReference>
<dbReference type="SUPFAM" id="SSF57997">
    <property type="entry name" value="Tropomyosin"/>
    <property type="match status" value="1"/>
</dbReference>
<evidence type="ECO:0000259" key="5">
    <source>
        <dbReference type="Pfam" id="PF04536"/>
    </source>
</evidence>
<dbReference type="InterPro" id="IPR007621">
    <property type="entry name" value="TPM_dom"/>
</dbReference>
<accession>W7Z5M4</accession>
<feature type="compositionally biased region" description="Basic and acidic residues" evidence="2">
    <location>
        <begin position="775"/>
        <end position="789"/>
    </location>
</feature>
<sequence>MKKWLLISLMLLMIVVPHAYAADIPAQSGLVLDEAGMFTNEEQVELSSLADKGNLTFHILTIPSLNGEDSKTYASNVYQKWRLQAKDVLLLISSEDRRVELNFRNPTLQNQLNAWAERQSGSSRDAIKQLLDDQFIPYAKAGDYAGGSTSIMQALYNISTTAGTSTVPGADNSTNTTGNDTSSDTPSHSTSEPSEGSNITNNAMSLSVVLYILGGIVVIGIAVYIGIGMMKKRRLDKLSVSLSEQLVQANHVLESTDSFNGIVQGQTGEMLKGIISRLSSLLVRIAKAQEDLRTEDLSILRISVLNQAVRRYEQEHDDIKQAIEAEQQQMTNLQEADRTAKQSIISLKEDQELIRESLTTAMKETNFSLDQLTVDMGQLEAHIVKADGLELFDPIAAQQEIKIAEDKRNQTRKNVQDVAVYVQHKNEYPEQLASSRSKVDQLIAEHMLERIKVTPYVTLDQSREEMQKLSERLQHGDMDEVRTHWERADSMLADAVAMTERQALLRKTNPVDLDKISQRINVFNNTRSEANTKVIDIRARYEHHHWGDVFDQLEHMAAKVQQSQQELPTISVWNDDEHQEFDKAREAIDRLQQQMDEAETVLKQCLDTFEELDRWLQRLQQHTEELQRQYANIQNLLERKGISLRQNTQLQNALNIIPAKIYGLKQALQVTPHDLDQLDTEYKAVEQNVAAFEQSAETIIRQKEEAEQMMLSLNQRVQSLHGGYARRLNMQGGYSAQASQIQNLLMAGMYLEAQQRLSQANVEVERVEREMREAQMLEEQQRRREEEARFQNSQMNSSGGSSWGSGSSNNNSNNNNNSSGGSNW</sequence>
<evidence type="ECO:0000256" key="2">
    <source>
        <dbReference type="SAM" id="MobiDB-lite"/>
    </source>
</evidence>
<protein>
    <recommendedName>
        <fullName evidence="5">TPM domain-containing protein</fullName>
    </recommendedName>
</protein>
<keyword evidence="7" id="KW-1185">Reference proteome</keyword>
<evidence type="ECO:0000256" key="3">
    <source>
        <dbReference type="SAM" id="Phobius"/>
    </source>
</evidence>
<evidence type="ECO:0000256" key="1">
    <source>
        <dbReference type="SAM" id="Coils"/>
    </source>
</evidence>
<dbReference type="eggNOG" id="COG1512">
    <property type="taxonomic scope" value="Bacteria"/>
</dbReference>
<keyword evidence="1" id="KW-0175">Coiled coil</keyword>
<feature type="signal peptide" evidence="4">
    <location>
        <begin position="1"/>
        <end position="21"/>
    </location>
</feature>
<feature type="region of interest" description="Disordered" evidence="2">
    <location>
        <begin position="775"/>
        <end position="824"/>
    </location>
</feature>
<dbReference type="STRING" id="1236976.JCM16418_3746"/>
<keyword evidence="3" id="KW-1133">Transmembrane helix</keyword>
<organism evidence="6 7">
    <name type="scientific">Paenibacillus pini JCM 16418</name>
    <dbReference type="NCBI Taxonomy" id="1236976"/>
    <lineage>
        <taxon>Bacteria</taxon>
        <taxon>Bacillati</taxon>
        <taxon>Bacillota</taxon>
        <taxon>Bacilli</taxon>
        <taxon>Bacillales</taxon>
        <taxon>Paenibacillaceae</taxon>
        <taxon>Paenibacillus</taxon>
    </lineage>
</organism>
<keyword evidence="4" id="KW-0732">Signal</keyword>